<keyword evidence="8" id="KW-1185">Reference proteome</keyword>
<dbReference type="PANTHER" id="PTHR12911">
    <property type="entry name" value="SAD1/UNC-84-LIKE PROTEIN-RELATED"/>
    <property type="match status" value="1"/>
</dbReference>
<evidence type="ECO:0000313" key="7">
    <source>
        <dbReference type="EMBL" id="RDL30767.1"/>
    </source>
</evidence>
<keyword evidence="4" id="KW-0472">Membrane</keyword>
<comment type="caution">
    <text evidence="7">The sequence shown here is derived from an EMBL/GenBank/DDBJ whole genome shotgun (WGS) entry which is preliminary data.</text>
</comment>
<dbReference type="STRING" id="2656787.A0A370TAC3"/>
<sequence length="831" mass="91545">MEPPLSTALGYFSSSLLPEKFLSPSSNKSHTPFKTPTPLKIYPNPLHQAYKHKSIFANMSTRRMTRSASRASSRGVSPAASDVTATPRRAGRSAGGTPLPAVNIRASTAYGTNTVPAISARGGQPSEQELGNALTDILKPVLEEEEEEVDAVDSPSRGRDGGRRGSPALRGTASSDVNFNQTFGDESTVFKGAGFDSSSIASEDQGSPNGFTYGVHIQHAQAEDYDELALVDESAGFALAEDHDELALEPSHDEPVAGPSGKTARAQSGLSKVSGRLRKSPPKTKVPHARAEVDFTEVPVRSGLMSTVKDKGADLVDSICMPFSWAMEKLSGGWFLWLPLISILVLLLSSTGKGPSNDPVVNREASYQWYGLNLRHNIGQFVPNWIAHPMEKLGSDALQGVQTDLRALDYKLESLNHQEKIDSKAIAKIEKALPDFLVVKKDKYGVLQIPPDFWHALRDLVRTDKLIFATETTKHLPASKPSDTETMTGWDKYLEINRARVNLWYGQELEHRFPHLLKNNILATKSEILDMVRQNWEENQGGIKTELHKLVDGLNRKLLLANSQIHSLQQEGKSRNKAHIQAMIAEYVRSILPIAQLQALADANLNNLDHHRAKLNHWSHGTGAVIDPYVTSGTYLFPSMRKGSAEKWIRQYLMKNPIPVPNPPEAALTKWDELGDCWCSPSNDDGFGTTIGVIMGNSIYPEEVVIEHIAPSASLEPASAPREMELLAYLGDIDPKDYEAIDGLSKQMFPGESDVGPRGAPDYIRVATWRYDIQAPHSVQTFPVQLDLTPYLAHTDKLVVRAKNNWGGKRVDYTCLYRIRVHGRMGLLSQA</sequence>
<dbReference type="AlphaFoldDB" id="A0A370TAC3"/>
<dbReference type="OrthoDB" id="342281at2759"/>
<dbReference type="EMBL" id="NPIC01000014">
    <property type="protein sequence ID" value="RDL30767.1"/>
    <property type="molecule type" value="Genomic_DNA"/>
</dbReference>
<feature type="region of interest" description="Disordered" evidence="5">
    <location>
        <begin position="143"/>
        <end position="180"/>
    </location>
</feature>
<keyword evidence="2" id="KW-0812">Transmembrane</keyword>
<evidence type="ECO:0000256" key="3">
    <source>
        <dbReference type="ARBA" id="ARBA00022989"/>
    </source>
</evidence>
<protein>
    <recommendedName>
        <fullName evidence="6">SUN domain-containing protein</fullName>
    </recommendedName>
</protein>
<accession>A0A370TAC3</accession>
<dbReference type="RefSeq" id="XP_031865143.1">
    <property type="nucleotide sequence ID" value="XM_032018735.1"/>
</dbReference>
<feature type="compositionally biased region" description="Basic residues" evidence="5">
    <location>
        <begin position="275"/>
        <end position="288"/>
    </location>
</feature>
<organism evidence="7 8">
    <name type="scientific">Venustampulla echinocandica</name>
    <dbReference type="NCBI Taxonomy" id="2656787"/>
    <lineage>
        <taxon>Eukaryota</taxon>
        <taxon>Fungi</taxon>
        <taxon>Dikarya</taxon>
        <taxon>Ascomycota</taxon>
        <taxon>Pezizomycotina</taxon>
        <taxon>Leotiomycetes</taxon>
        <taxon>Helotiales</taxon>
        <taxon>Pleuroascaceae</taxon>
        <taxon>Venustampulla</taxon>
    </lineage>
</organism>
<dbReference type="GeneID" id="43602961"/>
<evidence type="ECO:0000256" key="2">
    <source>
        <dbReference type="ARBA" id="ARBA00022692"/>
    </source>
</evidence>
<dbReference type="PROSITE" id="PS51469">
    <property type="entry name" value="SUN"/>
    <property type="match status" value="1"/>
</dbReference>
<feature type="domain" description="SUN" evidence="6">
    <location>
        <begin position="623"/>
        <end position="826"/>
    </location>
</feature>
<feature type="region of interest" description="Disordered" evidence="5">
    <location>
        <begin position="62"/>
        <end position="100"/>
    </location>
</feature>
<proteinExistence type="predicted"/>
<name>A0A370TAC3_9HELO</name>
<reference evidence="7 8" key="1">
    <citation type="journal article" date="2018" name="IMA Fungus">
        <title>IMA Genome-F 9: Draft genome sequence of Annulohypoxylon stygium, Aspergillus mulundensis, Berkeleyomyces basicola (syn. Thielaviopsis basicola), Ceratocystis smalleyi, two Cercospora beticola strains, Coleophoma cylindrospora, Fusarium fracticaudum, Phialophora cf. hyalina, and Morchella septimelata.</title>
        <authorList>
            <person name="Wingfield B.D."/>
            <person name="Bills G.F."/>
            <person name="Dong Y."/>
            <person name="Huang W."/>
            <person name="Nel W.J."/>
            <person name="Swalarsk-Parry B.S."/>
            <person name="Vaghefi N."/>
            <person name="Wilken P.M."/>
            <person name="An Z."/>
            <person name="de Beer Z.W."/>
            <person name="De Vos L."/>
            <person name="Chen L."/>
            <person name="Duong T.A."/>
            <person name="Gao Y."/>
            <person name="Hammerbacher A."/>
            <person name="Kikkert J.R."/>
            <person name="Li Y."/>
            <person name="Li H."/>
            <person name="Li K."/>
            <person name="Li Q."/>
            <person name="Liu X."/>
            <person name="Ma X."/>
            <person name="Naidoo K."/>
            <person name="Pethybridge S.J."/>
            <person name="Sun J."/>
            <person name="Steenkamp E.T."/>
            <person name="van der Nest M.A."/>
            <person name="van Wyk S."/>
            <person name="Wingfield M.J."/>
            <person name="Xiong C."/>
            <person name="Yue Q."/>
            <person name="Zhang X."/>
        </authorList>
    </citation>
    <scope>NUCLEOTIDE SEQUENCE [LARGE SCALE GENOMIC DNA]</scope>
    <source>
        <strain evidence="7 8">BP 5553</strain>
    </source>
</reference>
<feature type="compositionally biased region" description="Low complexity" evidence="5">
    <location>
        <begin position="62"/>
        <end position="74"/>
    </location>
</feature>
<evidence type="ECO:0000256" key="4">
    <source>
        <dbReference type="ARBA" id="ARBA00023136"/>
    </source>
</evidence>
<evidence type="ECO:0000256" key="5">
    <source>
        <dbReference type="SAM" id="MobiDB-lite"/>
    </source>
</evidence>
<evidence type="ECO:0000259" key="6">
    <source>
        <dbReference type="PROSITE" id="PS51469"/>
    </source>
</evidence>
<dbReference type="GO" id="GO:0043495">
    <property type="term" value="F:protein-membrane adaptor activity"/>
    <property type="evidence" value="ECO:0007669"/>
    <property type="project" value="TreeGrafter"/>
</dbReference>
<gene>
    <name evidence="7" type="ORF">BP5553_10112</name>
</gene>
<dbReference type="Gene3D" id="2.60.120.260">
    <property type="entry name" value="Galactose-binding domain-like"/>
    <property type="match status" value="1"/>
</dbReference>
<feature type="region of interest" description="Disordered" evidence="5">
    <location>
        <begin position="249"/>
        <end position="289"/>
    </location>
</feature>
<keyword evidence="3" id="KW-1133">Transmembrane helix</keyword>
<dbReference type="InterPro" id="IPR045119">
    <property type="entry name" value="SUN1-5"/>
</dbReference>
<dbReference type="Proteomes" id="UP000254866">
    <property type="component" value="Unassembled WGS sequence"/>
</dbReference>
<evidence type="ECO:0000256" key="1">
    <source>
        <dbReference type="ARBA" id="ARBA00004370"/>
    </source>
</evidence>
<dbReference type="PANTHER" id="PTHR12911:SF8">
    <property type="entry name" value="KLAROID PROTEIN-RELATED"/>
    <property type="match status" value="1"/>
</dbReference>
<comment type="subcellular location">
    <subcellularLocation>
        <location evidence="1">Membrane</location>
    </subcellularLocation>
</comment>
<dbReference type="Pfam" id="PF07738">
    <property type="entry name" value="Sad1_UNC"/>
    <property type="match status" value="1"/>
</dbReference>
<evidence type="ECO:0000313" key="8">
    <source>
        <dbReference type="Proteomes" id="UP000254866"/>
    </source>
</evidence>
<dbReference type="GO" id="GO:0034993">
    <property type="term" value="C:meiotic nuclear membrane microtubule tethering complex"/>
    <property type="evidence" value="ECO:0007669"/>
    <property type="project" value="TreeGrafter"/>
</dbReference>
<dbReference type="InterPro" id="IPR012919">
    <property type="entry name" value="SUN_dom"/>
</dbReference>